<evidence type="ECO:0000313" key="2">
    <source>
        <dbReference type="EMBL" id="CAL4109265.1"/>
    </source>
</evidence>
<feature type="non-terminal residue" evidence="2">
    <location>
        <position position="1"/>
    </location>
</feature>
<keyword evidence="1" id="KW-0732">Signal</keyword>
<dbReference type="GO" id="GO:0001517">
    <property type="term" value="F:N-acetylglucosamine 6-O-sulfotransferase activity"/>
    <property type="evidence" value="ECO:0007669"/>
    <property type="project" value="TreeGrafter"/>
</dbReference>
<dbReference type="PANTHER" id="PTHR10704:SF44">
    <property type="entry name" value="LD35051P-RELATED"/>
    <property type="match status" value="1"/>
</dbReference>
<dbReference type="InterPro" id="IPR051135">
    <property type="entry name" value="Gal/GlcNAc/GalNAc_ST"/>
</dbReference>
<evidence type="ECO:0008006" key="4">
    <source>
        <dbReference type="Google" id="ProtNLM"/>
    </source>
</evidence>
<dbReference type="GO" id="GO:0006044">
    <property type="term" value="P:N-acetylglucosamine metabolic process"/>
    <property type="evidence" value="ECO:0007669"/>
    <property type="project" value="TreeGrafter"/>
</dbReference>
<comment type="caution">
    <text evidence="2">The sequence shown here is derived from an EMBL/GenBank/DDBJ whole genome shotgun (WGS) entry which is preliminary data.</text>
</comment>
<feature type="non-terminal residue" evidence="2">
    <location>
        <position position="395"/>
    </location>
</feature>
<sequence length="395" mass="45110">SVWLCIQWSSTMFEGVVMVGRSWRRCVLTATFVLLCFYVLATDDPPTSPTPPTDNGIQGVSSAPSSLWDSQYNLPVLEKALDAAQDPQVQRVLRIHKNHVKVPESTPNVKVVLASTWRSGSTFLGEILASYPGVFYHYEPLTPYGLQQIGPGPIQEEVHSLLKEILDCNYQNLEEYLNIAFSNQDMFVRNAQLWSMCIGMPRSKCFIPSNLEVLCSVFPVHVMKIVRARLAVIAPLLNDPQVQLLWLVRDPRAIMNSRTTNVKWCNKQVCSSAASLCSDMMADYQTFTNLKKYHKNIKVVYYEDLAQNTFNKTQEILDFVGLSFHSNIKKYLEDHLTLEKDEPWSTHHNPNSRVGHWKKVMSYDAVIKIQFHCQGVMKALGYQPIMSQRELIKNY</sequence>
<organism evidence="2 3">
    <name type="scientific">Meganyctiphanes norvegica</name>
    <name type="common">Northern krill</name>
    <name type="synonym">Thysanopoda norvegica</name>
    <dbReference type="NCBI Taxonomy" id="48144"/>
    <lineage>
        <taxon>Eukaryota</taxon>
        <taxon>Metazoa</taxon>
        <taxon>Ecdysozoa</taxon>
        <taxon>Arthropoda</taxon>
        <taxon>Crustacea</taxon>
        <taxon>Multicrustacea</taxon>
        <taxon>Malacostraca</taxon>
        <taxon>Eumalacostraca</taxon>
        <taxon>Eucarida</taxon>
        <taxon>Euphausiacea</taxon>
        <taxon>Euphausiidae</taxon>
        <taxon>Meganyctiphanes</taxon>
    </lineage>
</organism>
<feature type="chain" id="PRO_5043674130" description="Sulfotransferase" evidence="1">
    <location>
        <begin position="42"/>
        <end position="395"/>
    </location>
</feature>
<accession>A0AAV2QZN3</accession>
<dbReference type="Proteomes" id="UP001497623">
    <property type="component" value="Unassembled WGS sequence"/>
</dbReference>
<dbReference type="Gene3D" id="3.40.50.300">
    <property type="entry name" value="P-loop containing nucleotide triphosphate hydrolases"/>
    <property type="match status" value="1"/>
</dbReference>
<keyword evidence="3" id="KW-1185">Reference proteome</keyword>
<evidence type="ECO:0000313" key="3">
    <source>
        <dbReference type="Proteomes" id="UP001497623"/>
    </source>
</evidence>
<dbReference type="InterPro" id="IPR027417">
    <property type="entry name" value="P-loop_NTPase"/>
</dbReference>
<protein>
    <recommendedName>
        <fullName evidence="4">Sulfotransferase</fullName>
    </recommendedName>
</protein>
<dbReference type="EMBL" id="CAXKWB010013967">
    <property type="protein sequence ID" value="CAL4109265.1"/>
    <property type="molecule type" value="Genomic_DNA"/>
</dbReference>
<feature type="signal peptide" evidence="1">
    <location>
        <begin position="1"/>
        <end position="41"/>
    </location>
</feature>
<proteinExistence type="predicted"/>
<dbReference type="SUPFAM" id="SSF52540">
    <property type="entry name" value="P-loop containing nucleoside triphosphate hydrolases"/>
    <property type="match status" value="1"/>
</dbReference>
<name>A0AAV2QZN3_MEGNR</name>
<dbReference type="PANTHER" id="PTHR10704">
    <property type="entry name" value="CARBOHYDRATE SULFOTRANSFERASE"/>
    <property type="match status" value="1"/>
</dbReference>
<dbReference type="Pfam" id="PF13469">
    <property type="entry name" value="Sulfotransfer_3"/>
    <property type="match status" value="1"/>
</dbReference>
<evidence type="ECO:0000256" key="1">
    <source>
        <dbReference type="SAM" id="SignalP"/>
    </source>
</evidence>
<dbReference type="AlphaFoldDB" id="A0AAV2QZN3"/>
<reference evidence="2 3" key="1">
    <citation type="submission" date="2024-05" db="EMBL/GenBank/DDBJ databases">
        <authorList>
            <person name="Wallberg A."/>
        </authorList>
    </citation>
    <scope>NUCLEOTIDE SEQUENCE [LARGE SCALE GENOMIC DNA]</scope>
</reference>
<gene>
    <name evidence="2" type="ORF">MNOR_LOCUS19074</name>
</gene>
<dbReference type="GO" id="GO:0006790">
    <property type="term" value="P:sulfur compound metabolic process"/>
    <property type="evidence" value="ECO:0007669"/>
    <property type="project" value="TreeGrafter"/>
</dbReference>